<feature type="domain" description="NB-ARC" evidence="5">
    <location>
        <begin position="116"/>
        <end position="224"/>
    </location>
</feature>
<dbReference type="InterPro" id="IPR041118">
    <property type="entry name" value="Rx_N"/>
</dbReference>
<dbReference type="PANTHER" id="PTHR36766">
    <property type="entry name" value="PLANT BROAD-SPECTRUM MILDEW RESISTANCE PROTEIN RPW8"/>
    <property type="match status" value="1"/>
</dbReference>
<keyword evidence="2" id="KW-0547">Nucleotide-binding</keyword>
<dbReference type="Pfam" id="PF00931">
    <property type="entry name" value="NB-ARC"/>
    <property type="match status" value="1"/>
</dbReference>
<dbReference type="eggNOG" id="ENOG502S6XK">
    <property type="taxonomic scope" value="Eukaryota"/>
</dbReference>
<dbReference type="GO" id="GO:0005524">
    <property type="term" value="F:ATP binding"/>
    <property type="evidence" value="ECO:0007669"/>
    <property type="project" value="UniProtKB-KW"/>
</dbReference>
<dbReference type="Gene3D" id="3.40.50.300">
    <property type="entry name" value="P-loop containing nucleotide triphosphate hydrolases"/>
    <property type="match status" value="1"/>
</dbReference>
<evidence type="ECO:0000256" key="4">
    <source>
        <dbReference type="ARBA" id="ARBA00022840"/>
    </source>
</evidence>
<dbReference type="SUPFAM" id="SSF52540">
    <property type="entry name" value="P-loop containing nucleoside triphosphate hydrolases"/>
    <property type="match status" value="1"/>
</dbReference>
<dbReference type="Gramene" id="KMS97576">
    <property type="protein sequence ID" value="KMS97576"/>
    <property type="gene ID" value="BVRB_5g125470"/>
</dbReference>
<evidence type="ECO:0000313" key="7">
    <source>
        <dbReference type="EMBL" id="KMS97576.1"/>
    </source>
</evidence>
<dbReference type="Proteomes" id="UP000035740">
    <property type="component" value="Unassembled WGS sequence"/>
</dbReference>
<evidence type="ECO:0000259" key="6">
    <source>
        <dbReference type="Pfam" id="PF18052"/>
    </source>
</evidence>
<dbReference type="InterPro" id="IPR027417">
    <property type="entry name" value="P-loop_NTPase"/>
</dbReference>
<dbReference type="PANTHER" id="PTHR36766:SF57">
    <property type="entry name" value="DISEASE RESISTANCE PROTEIN RGA1"/>
    <property type="match status" value="1"/>
</dbReference>
<evidence type="ECO:0000256" key="2">
    <source>
        <dbReference type="ARBA" id="ARBA00022741"/>
    </source>
</evidence>
<dbReference type="GO" id="GO:0043531">
    <property type="term" value="F:ADP binding"/>
    <property type="evidence" value="ECO:0007669"/>
    <property type="project" value="InterPro"/>
</dbReference>
<gene>
    <name evidence="7" type="ORF">BVRB_5g125470</name>
</gene>
<accession>A0A0J8B9F9</accession>
<protein>
    <submittedName>
        <fullName evidence="7">Uncharacterized protein</fullName>
    </submittedName>
</protein>
<dbReference type="GO" id="GO:0006952">
    <property type="term" value="P:defense response"/>
    <property type="evidence" value="ECO:0007669"/>
    <property type="project" value="UniProtKB-KW"/>
</dbReference>
<dbReference type="AlphaFoldDB" id="A0A0J8B9F9"/>
<keyword evidence="4" id="KW-0067">ATP-binding</keyword>
<keyword evidence="8" id="KW-1185">Reference proteome</keyword>
<dbReference type="CDD" id="cd14798">
    <property type="entry name" value="RX-CC_like"/>
    <property type="match status" value="1"/>
</dbReference>
<evidence type="ECO:0000259" key="5">
    <source>
        <dbReference type="Pfam" id="PF00931"/>
    </source>
</evidence>
<dbReference type="PRINTS" id="PR00364">
    <property type="entry name" value="DISEASERSIST"/>
</dbReference>
<dbReference type="EMBL" id="KQ090304">
    <property type="protein sequence ID" value="KMS97576.1"/>
    <property type="molecule type" value="Genomic_DNA"/>
</dbReference>
<sequence length="293" mass="33207">MSEALLWAVTKTTLAHIATFAGDLTCSYATQGILAAQGVRNDLKKIENKLIAIRAVLQDAESKQYDSEAVKIWLKDVKNVVYDIDDLLDEVHTDLLRKRINKSHLLRQIRDEARSEIIRRLTSSTSVGDASRLVVLPIVGFGGIGKTALAKLVFNDEWVASNFDIKLWACVSEKFDLQKTTEEILNSVSNETTANLNMRQLHEKLREILDDRKHFLVLDNVWIEDIKVHSTGSISLYWHLERVKKQDTQSLLQSGKALLKIVAGFLWLLRFLQACYTVKGTRKNGGEFLKQTT</sequence>
<evidence type="ECO:0000313" key="8">
    <source>
        <dbReference type="Proteomes" id="UP000035740"/>
    </source>
</evidence>
<evidence type="ECO:0000256" key="3">
    <source>
        <dbReference type="ARBA" id="ARBA00022821"/>
    </source>
</evidence>
<organism evidence="7 8">
    <name type="scientific">Beta vulgaris subsp. vulgaris</name>
    <name type="common">Beet</name>
    <dbReference type="NCBI Taxonomy" id="3555"/>
    <lineage>
        <taxon>Eukaryota</taxon>
        <taxon>Viridiplantae</taxon>
        <taxon>Streptophyta</taxon>
        <taxon>Embryophyta</taxon>
        <taxon>Tracheophyta</taxon>
        <taxon>Spermatophyta</taxon>
        <taxon>Magnoliopsida</taxon>
        <taxon>eudicotyledons</taxon>
        <taxon>Gunneridae</taxon>
        <taxon>Pentapetalae</taxon>
        <taxon>Caryophyllales</taxon>
        <taxon>Chenopodiaceae</taxon>
        <taxon>Betoideae</taxon>
        <taxon>Beta</taxon>
    </lineage>
</organism>
<dbReference type="InterPro" id="IPR038005">
    <property type="entry name" value="RX-like_CC"/>
</dbReference>
<dbReference type="InterPro" id="IPR002182">
    <property type="entry name" value="NB-ARC"/>
</dbReference>
<keyword evidence="1" id="KW-0677">Repeat</keyword>
<proteinExistence type="predicted"/>
<dbReference type="OrthoDB" id="2973320at2759"/>
<evidence type="ECO:0000256" key="1">
    <source>
        <dbReference type="ARBA" id="ARBA00022737"/>
    </source>
</evidence>
<reference evidence="7 8" key="1">
    <citation type="journal article" date="2014" name="Nature">
        <title>The genome of the recently domesticated crop plant sugar beet (Beta vulgaris).</title>
        <authorList>
            <person name="Dohm J.C."/>
            <person name="Minoche A.E."/>
            <person name="Holtgrawe D."/>
            <person name="Capella-Gutierrez S."/>
            <person name="Zakrzewski F."/>
            <person name="Tafer H."/>
            <person name="Rupp O."/>
            <person name="Sorensen T.R."/>
            <person name="Stracke R."/>
            <person name="Reinhardt R."/>
            <person name="Goesmann A."/>
            <person name="Kraft T."/>
            <person name="Schulz B."/>
            <person name="Stadler P.F."/>
            <person name="Schmidt T."/>
            <person name="Gabaldon T."/>
            <person name="Lehrach H."/>
            <person name="Weisshaar B."/>
            <person name="Himmelbauer H."/>
        </authorList>
    </citation>
    <scope>NUCLEOTIDE SEQUENCE [LARGE SCALE GENOMIC DNA]</scope>
    <source>
        <tissue evidence="7">Taproot</tissue>
    </source>
</reference>
<dbReference type="OMA" id="LYWHLER"/>
<feature type="domain" description="Disease resistance N-terminal" evidence="6">
    <location>
        <begin position="27"/>
        <end position="102"/>
    </location>
</feature>
<name>A0A0J8B9F9_BETVV</name>
<keyword evidence="3" id="KW-0611">Plant defense</keyword>
<dbReference type="Pfam" id="PF18052">
    <property type="entry name" value="Rx_N"/>
    <property type="match status" value="1"/>
</dbReference>